<sequence>MLETHRIDLQIVEAIESLRGGGTVAEIHRRINEQSQETLSIDAVKRHLPGLVRLGRVRGIKAFSDERLVTIWDTNDRS</sequence>
<evidence type="ECO:0000313" key="1">
    <source>
        <dbReference type="EMBL" id="QDV84963.1"/>
    </source>
</evidence>
<reference evidence="1 2" key="1">
    <citation type="submission" date="2019-02" db="EMBL/GenBank/DDBJ databases">
        <title>Deep-cultivation of Planctomycetes and their phenomic and genomic characterization uncovers novel biology.</title>
        <authorList>
            <person name="Wiegand S."/>
            <person name="Jogler M."/>
            <person name="Boedeker C."/>
            <person name="Pinto D."/>
            <person name="Vollmers J."/>
            <person name="Rivas-Marin E."/>
            <person name="Kohn T."/>
            <person name="Peeters S.H."/>
            <person name="Heuer A."/>
            <person name="Rast P."/>
            <person name="Oberbeckmann S."/>
            <person name="Bunk B."/>
            <person name="Jeske O."/>
            <person name="Meyerdierks A."/>
            <person name="Storesund J.E."/>
            <person name="Kallscheuer N."/>
            <person name="Luecker S."/>
            <person name="Lage O.M."/>
            <person name="Pohl T."/>
            <person name="Merkel B.J."/>
            <person name="Hornburger P."/>
            <person name="Mueller R.-W."/>
            <person name="Bruemmer F."/>
            <person name="Labrenz M."/>
            <person name="Spormann A.M."/>
            <person name="Op den Camp H."/>
            <person name="Overmann J."/>
            <person name="Amann R."/>
            <person name="Jetten M.S.M."/>
            <person name="Mascher T."/>
            <person name="Medema M.H."/>
            <person name="Devos D.P."/>
            <person name="Kaster A.-K."/>
            <person name="Ovreas L."/>
            <person name="Rohde M."/>
            <person name="Galperin M.Y."/>
            <person name="Jogler C."/>
        </authorList>
    </citation>
    <scope>NUCLEOTIDE SEQUENCE [LARGE SCALE GENOMIC DNA]</scope>
    <source>
        <strain evidence="1 2">TBK1r</strain>
    </source>
</reference>
<dbReference type="Proteomes" id="UP000318081">
    <property type="component" value="Chromosome"/>
</dbReference>
<dbReference type="EMBL" id="CP036432">
    <property type="protein sequence ID" value="QDV84963.1"/>
    <property type="molecule type" value="Genomic_DNA"/>
</dbReference>
<organism evidence="1 2">
    <name type="scientific">Stieleria magnilauensis</name>
    <dbReference type="NCBI Taxonomy" id="2527963"/>
    <lineage>
        <taxon>Bacteria</taxon>
        <taxon>Pseudomonadati</taxon>
        <taxon>Planctomycetota</taxon>
        <taxon>Planctomycetia</taxon>
        <taxon>Pirellulales</taxon>
        <taxon>Pirellulaceae</taxon>
        <taxon>Stieleria</taxon>
    </lineage>
</organism>
<proteinExistence type="predicted"/>
<gene>
    <name evidence="1" type="ORF">TBK1r_39150</name>
</gene>
<accession>A0ABX5XSI3</accession>
<dbReference type="RefSeq" id="WP_145213945.1">
    <property type="nucleotide sequence ID" value="NZ_CP036432.1"/>
</dbReference>
<evidence type="ECO:0000313" key="2">
    <source>
        <dbReference type="Proteomes" id="UP000318081"/>
    </source>
</evidence>
<keyword evidence="2" id="KW-1185">Reference proteome</keyword>
<name>A0ABX5XSI3_9BACT</name>
<protein>
    <submittedName>
        <fullName evidence="1">Uncharacterized protein</fullName>
    </submittedName>
</protein>